<name>A0A1M6MXE0_9FIRM</name>
<keyword evidence="1" id="KW-0472">Membrane</keyword>
<gene>
    <name evidence="2" type="ORF">SAMN02745751_03618</name>
</gene>
<evidence type="ECO:0000313" key="2">
    <source>
        <dbReference type="EMBL" id="SHJ87993.1"/>
    </source>
</evidence>
<protein>
    <submittedName>
        <fullName evidence="2">Uncharacterized protein</fullName>
    </submittedName>
</protein>
<organism evidence="2 3">
    <name type="scientific">Dethiosulfatibacter aminovorans DSM 17477</name>
    <dbReference type="NCBI Taxonomy" id="1121476"/>
    <lineage>
        <taxon>Bacteria</taxon>
        <taxon>Bacillati</taxon>
        <taxon>Bacillota</taxon>
        <taxon>Tissierellia</taxon>
        <taxon>Dethiosulfatibacter</taxon>
    </lineage>
</organism>
<sequence length="76" mass="8040">MYKIIRLKYVFIGGIVGLIAGAILGLLIGVEIGGNFFVDFEYVDVRGYEATGVLGAQIGALTGFIIGGLIGLFKKE</sequence>
<evidence type="ECO:0000256" key="1">
    <source>
        <dbReference type="SAM" id="Phobius"/>
    </source>
</evidence>
<feature type="transmembrane region" description="Helical" evidence="1">
    <location>
        <begin position="50"/>
        <end position="73"/>
    </location>
</feature>
<dbReference type="STRING" id="1121476.SAMN02745751_03618"/>
<dbReference type="RefSeq" id="WP_073051057.1">
    <property type="nucleotide sequence ID" value="NZ_FQZL01000051.1"/>
</dbReference>
<feature type="transmembrane region" description="Helical" evidence="1">
    <location>
        <begin position="9"/>
        <end position="30"/>
    </location>
</feature>
<proteinExistence type="predicted"/>
<keyword evidence="1" id="KW-1133">Transmembrane helix</keyword>
<dbReference type="EMBL" id="FQZL01000051">
    <property type="protein sequence ID" value="SHJ87993.1"/>
    <property type="molecule type" value="Genomic_DNA"/>
</dbReference>
<keyword evidence="3" id="KW-1185">Reference proteome</keyword>
<reference evidence="2 3" key="1">
    <citation type="submission" date="2016-11" db="EMBL/GenBank/DDBJ databases">
        <authorList>
            <person name="Jaros S."/>
            <person name="Januszkiewicz K."/>
            <person name="Wedrychowicz H."/>
        </authorList>
    </citation>
    <scope>NUCLEOTIDE SEQUENCE [LARGE SCALE GENOMIC DNA]</scope>
    <source>
        <strain evidence="2 3">DSM 17477</strain>
    </source>
</reference>
<evidence type="ECO:0000313" key="3">
    <source>
        <dbReference type="Proteomes" id="UP000184052"/>
    </source>
</evidence>
<dbReference type="AlphaFoldDB" id="A0A1M6MXE0"/>
<keyword evidence="1" id="KW-0812">Transmembrane</keyword>
<dbReference type="Proteomes" id="UP000184052">
    <property type="component" value="Unassembled WGS sequence"/>
</dbReference>
<accession>A0A1M6MXE0</accession>